<dbReference type="Pfam" id="PF08146">
    <property type="entry name" value="BP28CT"/>
    <property type="match status" value="1"/>
</dbReference>
<dbReference type="EMBL" id="CP064812">
    <property type="protein sequence ID" value="QPG73415.1"/>
    <property type="molecule type" value="Genomic_DNA"/>
</dbReference>
<evidence type="ECO:0000256" key="7">
    <source>
        <dbReference type="ARBA" id="ARBA00023274"/>
    </source>
</evidence>
<evidence type="ECO:0000256" key="10">
    <source>
        <dbReference type="SAM" id="MobiDB-lite"/>
    </source>
</evidence>
<evidence type="ECO:0000313" key="13">
    <source>
        <dbReference type="Proteomes" id="UP000662931"/>
    </source>
</evidence>
<dbReference type="InterPro" id="IPR021133">
    <property type="entry name" value="HEAT_type_2"/>
</dbReference>
<dbReference type="GO" id="GO:0045943">
    <property type="term" value="P:positive regulation of transcription by RNA polymerase I"/>
    <property type="evidence" value="ECO:0007669"/>
    <property type="project" value="TreeGrafter"/>
</dbReference>
<dbReference type="InterPro" id="IPR056473">
    <property type="entry name" value="HEAT_Utp10/HEAT1"/>
</dbReference>
<dbReference type="InterPro" id="IPR016024">
    <property type="entry name" value="ARM-type_fold"/>
</dbReference>
<dbReference type="SMART" id="SM01036">
    <property type="entry name" value="BP28CT"/>
    <property type="match status" value="1"/>
</dbReference>
<gene>
    <name evidence="12" type="ORF">FOA43_000725</name>
</gene>
<evidence type="ECO:0000313" key="12">
    <source>
        <dbReference type="EMBL" id="QPG73415.1"/>
    </source>
</evidence>
<dbReference type="GO" id="GO:0032040">
    <property type="term" value="C:small-subunit processome"/>
    <property type="evidence" value="ECO:0007669"/>
    <property type="project" value="TreeGrafter"/>
</dbReference>
<dbReference type="InterPro" id="IPR040191">
    <property type="entry name" value="UTP10"/>
</dbReference>
<dbReference type="Proteomes" id="UP000662931">
    <property type="component" value="Chromosome 1"/>
</dbReference>
<sequence length="1774" mass="199648">MSLADQLAHISQEAHDVALDRNRRSELHSISFLYDPHYAATQDYESIFAESLEALQKLQTLDKRFSRFRDTIFSDLSVSIDRLTQTKEQNKNIDKTINVFLSLLAPYWHLAISVKAAEWPLRRFSMNVYNSEFLLLTALPYFDQPIFERILYVIPKLPMIFQWLSGFKKAQRCPARTTITRSFSDIDFFNLYSKFINQEVAHHNQYRKQLVFFVVMTVSGLASLASSNSDHLADFISLSLESTSTLMVSKDQESCVSAFTILSAVSSAVPLSREVIMASIDTIILSFDGDLSIASFRCILKLYQNIQSDSLAPLRSSTVNGLPKELLSPGSDYLHLIRFTRYSNKFVTSYLRALIIAGKSIESSVFDSLRFDFHFTKKQLQLLETDIITHVRDSSSGGQEFVSFLKFLIDQDKQQFLSVLNQSKMSVENLEMLVQSTLLLVEDIEDLSQQDSGDSVTVSIDDETESDVDLLSLFEDHKTDVATFLSSDSVINTSFHDLQSIYLRSIQVQSEGLFLDTSFKDVDQRISFLLRVASGSQIPIRGRINSLGQLKKLIEGLDPTVFVYSILPVLCTLFLDPNPKMRSQAVDVLEVIHSRPKSNAKRILLEHMYGSANVAMISPKDGSIFISKLLINKQLFKLDAESLLQSFHSIIGSKKLAQMVLAFFASHTTIVDVPDIKAKLLKITSAGCLSLKGASSPSELFSDLLSSYLKERSQWKEKCEVTSSDFDVFELQIIELVREKENNLSALTLLEEALVSPFEHLASVSQHRLVQIFPTLKFEHQIRIISYLLEDGLKDDSAVKYDPLELLENLQLSDAIFVQLLKGSVVGTSSSQPQNNVPKRRRRSSASARQAMKETEVSSLANLHLRKVTILLDLLFFFSSKQTFKPSLDLLKFLFTILDDLETLSMDGKLPVLYSQETLASCMLNVINTMKESQLSIDNTSAIRADIIVSSIRSSDSPQVQNKLLLVIAALASLSPELVLHSVMPIFTFMGAHTIRQDDEFSTHVVEETILCVVPALASTAKSGMAEEVDFLLTSFVGAFPHIPRHRRVRLFTTLARTLSSQLSVYLILFLCGQQYANAYAKHKMANCSALTDFSSIFLQSFTPEEQLDAARRYLALWKDLPEDVVEKGSKTFGELTSRVIFGPSIVAMNKSELYNLRKGLLSYLRHSLVDFKSTSDIPKLRLKITSEFLQNGSSEENLSVFSGLIKDVLGLADEYSNSFEDEEILKKFYKLLGDILSLLPIQYFVKSISSILIAPSASMRTKQHVANLASAKFELEHIDNTYAQEGISILTPILLDAIISCENVELSQACFDTLASFFQRFHDRLESELLLRSLDVAVGESGLLSKSGPELTIAAINCVTSVVTVAGVKIIGYFPKIISSLYKIFETTTDAADGSDEEESARLIQISILVLFSAMMRKIPNFLTPNVQDFTDITFRAKLVPDSIRNTVLATMVNSVDSKTVLSALCKLWSKVSDLDAATIGLFLSTLDLEVDKLDKKTAITESSMFTRFFLNALEFQGTSKFDINTVNRIESSISKCGIQYVLKLNDKNFRPLFASIVRWAFDGEGVVTSINEIERLQSFFKFFNKLQEQLRSIITTYFSYLLDSTESLLDRFSKGSIDNILLKRLVFISLTSSFKYDQSEYWQTSTRFTPISKCLCDQLTNVEDTIGKHLVKALTALVQTASSEEHNKQVNDLLMSHMKAECKPKEKFWTVRTLKNIYKKMGENWLSLLPQLVPLIAELLEDDDEEVEMEVRTGLAKVIEDVMGEPLDRYLQ</sequence>
<reference evidence="12" key="1">
    <citation type="submission" date="2020-10" db="EMBL/GenBank/DDBJ databases">
        <authorList>
            <person name="Roach M.J.R."/>
        </authorList>
    </citation>
    <scope>NUCLEOTIDE SEQUENCE</scope>
    <source>
        <strain evidence="12">CBS 1945</strain>
    </source>
</reference>
<proteinExistence type="inferred from homology"/>
<dbReference type="GO" id="GO:0030515">
    <property type="term" value="F:snoRNA binding"/>
    <property type="evidence" value="ECO:0007669"/>
    <property type="project" value="TreeGrafter"/>
</dbReference>
<name>A0A875RZF7_EENNA</name>
<feature type="repeat" description="HEAT" evidence="8">
    <location>
        <begin position="1734"/>
        <end position="1772"/>
    </location>
</feature>
<dbReference type="RefSeq" id="XP_038776980.1">
    <property type="nucleotide sequence ID" value="XM_038921052.1"/>
</dbReference>
<keyword evidence="7 9" id="KW-0687">Ribonucleoprotein</keyword>
<accession>A0A875RZF7</accession>
<feature type="compositionally biased region" description="Polar residues" evidence="10">
    <location>
        <begin position="827"/>
        <end position="837"/>
    </location>
</feature>
<keyword evidence="4 9" id="KW-0690">Ribosome biogenesis</keyword>
<feature type="region of interest" description="Disordered" evidence="10">
    <location>
        <begin position="827"/>
        <end position="848"/>
    </location>
</feature>
<evidence type="ECO:0000256" key="6">
    <source>
        <dbReference type="ARBA" id="ARBA00023242"/>
    </source>
</evidence>
<evidence type="ECO:0000259" key="11">
    <source>
        <dbReference type="SMART" id="SM01036"/>
    </source>
</evidence>
<keyword evidence="5 9" id="KW-0698">rRNA processing</keyword>
<comment type="subunit">
    <text evidence="9">Component of the ribosomal small subunit (SSU) processome.</text>
</comment>
<dbReference type="GO" id="GO:0000462">
    <property type="term" value="P:maturation of SSU-rRNA from tricistronic rRNA transcript (SSU-rRNA, 5.8S rRNA, LSU-rRNA)"/>
    <property type="evidence" value="ECO:0007669"/>
    <property type="project" value="TreeGrafter"/>
</dbReference>
<comment type="subcellular location">
    <subcellularLocation>
        <location evidence="1 9">Nucleus</location>
        <location evidence="1 9">Nucleolus</location>
    </subcellularLocation>
</comment>
<evidence type="ECO:0000256" key="3">
    <source>
        <dbReference type="ARBA" id="ARBA00015399"/>
    </source>
</evidence>
<dbReference type="GO" id="GO:0034455">
    <property type="term" value="C:t-UTP complex"/>
    <property type="evidence" value="ECO:0007669"/>
    <property type="project" value="TreeGrafter"/>
</dbReference>
<dbReference type="InterPro" id="IPR011989">
    <property type="entry name" value="ARM-like"/>
</dbReference>
<dbReference type="PANTHER" id="PTHR13457">
    <property type="entry name" value="BAP28"/>
    <property type="match status" value="1"/>
</dbReference>
<dbReference type="InterPro" id="IPR012954">
    <property type="entry name" value="BP28_C_dom"/>
</dbReference>
<evidence type="ECO:0000256" key="9">
    <source>
        <dbReference type="RuleBase" id="RU367065"/>
    </source>
</evidence>
<dbReference type="OrthoDB" id="31183at2759"/>
<comment type="similarity">
    <text evidence="2 9">Belongs to the HEATR1/UTP10 family.</text>
</comment>
<dbReference type="Pfam" id="PF23243">
    <property type="entry name" value="HEAT_HEATR1"/>
    <property type="match status" value="1"/>
</dbReference>
<dbReference type="SUPFAM" id="SSF48371">
    <property type="entry name" value="ARM repeat"/>
    <property type="match status" value="2"/>
</dbReference>
<evidence type="ECO:0000256" key="4">
    <source>
        <dbReference type="ARBA" id="ARBA00022517"/>
    </source>
</evidence>
<feature type="domain" description="BP28 C-terminal" evidence="11">
    <location>
        <begin position="1497"/>
        <end position="1643"/>
    </location>
</feature>
<evidence type="ECO:0000256" key="5">
    <source>
        <dbReference type="ARBA" id="ARBA00022552"/>
    </source>
</evidence>
<dbReference type="PROSITE" id="PS50077">
    <property type="entry name" value="HEAT_REPEAT"/>
    <property type="match status" value="1"/>
</dbReference>
<dbReference type="GeneID" id="62194126"/>
<comment type="function">
    <text evidence="9">Involved in nucleolar processing of pre-18S ribosomal RNA.</text>
</comment>
<dbReference type="GO" id="GO:0030686">
    <property type="term" value="C:90S preribosome"/>
    <property type="evidence" value="ECO:0007669"/>
    <property type="project" value="TreeGrafter"/>
</dbReference>
<dbReference type="KEGG" id="bnn:FOA43_000725"/>
<organism evidence="12 13">
    <name type="scientific">Eeniella nana</name>
    <name type="common">Yeast</name>
    <name type="synonym">Brettanomyces nanus</name>
    <dbReference type="NCBI Taxonomy" id="13502"/>
    <lineage>
        <taxon>Eukaryota</taxon>
        <taxon>Fungi</taxon>
        <taxon>Dikarya</taxon>
        <taxon>Ascomycota</taxon>
        <taxon>Saccharomycotina</taxon>
        <taxon>Pichiomycetes</taxon>
        <taxon>Pichiales</taxon>
        <taxon>Pichiaceae</taxon>
        <taxon>Brettanomyces</taxon>
    </lineage>
</organism>
<protein>
    <recommendedName>
        <fullName evidence="3 9">U3 small nucleolar RNA-associated protein 10</fullName>
    </recommendedName>
</protein>
<keyword evidence="13" id="KW-1185">Reference proteome</keyword>
<evidence type="ECO:0000256" key="1">
    <source>
        <dbReference type="ARBA" id="ARBA00004604"/>
    </source>
</evidence>
<dbReference type="PANTHER" id="PTHR13457:SF1">
    <property type="entry name" value="HEAT REPEAT-CONTAINING PROTEIN 1"/>
    <property type="match status" value="1"/>
</dbReference>
<evidence type="ECO:0000256" key="8">
    <source>
        <dbReference type="PROSITE-ProRule" id="PRU00103"/>
    </source>
</evidence>
<keyword evidence="6 9" id="KW-0539">Nucleus</keyword>
<evidence type="ECO:0000256" key="2">
    <source>
        <dbReference type="ARBA" id="ARBA00010559"/>
    </source>
</evidence>
<dbReference type="Gene3D" id="1.25.10.10">
    <property type="entry name" value="Leucine-rich Repeat Variant"/>
    <property type="match status" value="2"/>
</dbReference>